<dbReference type="EMBL" id="CP138590">
    <property type="protein sequence ID" value="WPH03970.1"/>
    <property type="molecule type" value="Genomic_DNA"/>
</dbReference>
<gene>
    <name evidence="2" type="ORF">R9X50_00685300</name>
</gene>
<feature type="region of interest" description="Disordered" evidence="1">
    <location>
        <begin position="117"/>
        <end position="141"/>
    </location>
</feature>
<proteinExistence type="predicted"/>
<keyword evidence="3" id="KW-1185">Reference proteome</keyword>
<evidence type="ECO:0000256" key="1">
    <source>
        <dbReference type="SAM" id="MobiDB-lite"/>
    </source>
</evidence>
<dbReference type="Proteomes" id="UP001303373">
    <property type="component" value="Chromosome 11"/>
</dbReference>
<evidence type="ECO:0000313" key="3">
    <source>
        <dbReference type="Proteomes" id="UP001303373"/>
    </source>
</evidence>
<protein>
    <submittedName>
        <fullName evidence="2">Uncharacterized protein</fullName>
    </submittedName>
</protein>
<evidence type="ECO:0000313" key="2">
    <source>
        <dbReference type="EMBL" id="WPH03970.1"/>
    </source>
</evidence>
<reference evidence="2 3" key="1">
    <citation type="submission" date="2023-11" db="EMBL/GenBank/DDBJ databases">
        <title>An acidophilic fungus is an integral part of prey digestion in a carnivorous sundew plant.</title>
        <authorList>
            <person name="Tsai I.J."/>
        </authorList>
    </citation>
    <scope>NUCLEOTIDE SEQUENCE [LARGE SCALE GENOMIC DNA]</scope>
    <source>
        <strain evidence="2">169a</strain>
    </source>
</reference>
<accession>A0AAQ3M9W6</accession>
<sequence length="237" mass="27306">MAQASEPAGPRYPSFKDTRKARDCAFSDDALRLYWPLEDVFPSAISVFSDEQTPGELEPFFQPVSDGSGSGTWHEIAKLPITTSKVSSIVAELHGLDQWEPDWVAWHECHDSAEFTTYGDLSDEDRPYAKEQKEDGSWEEDSDTEFLIRCCGEERPLYKRGPFRLKITPSFGNDFVNIYDYVSAVHPWLMSLRDDFLRYATVARPGYYVRSVHNTKWMIGEGPDHEIFTEETWRRSI</sequence>
<name>A0AAQ3M9W6_9PEZI</name>
<dbReference type="AlphaFoldDB" id="A0AAQ3M9W6"/>
<feature type="compositionally biased region" description="Basic and acidic residues" evidence="1">
    <location>
        <begin position="124"/>
        <end position="136"/>
    </location>
</feature>
<organism evidence="2 3">
    <name type="scientific">Acrodontium crateriforme</name>
    <dbReference type="NCBI Taxonomy" id="150365"/>
    <lineage>
        <taxon>Eukaryota</taxon>
        <taxon>Fungi</taxon>
        <taxon>Dikarya</taxon>
        <taxon>Ascomycota</taxon>
        <taxon>Pezizomycotina</taxon>
        <taxon>Dothideomycetes</taxon>
        <taxon>Dothideomycetidae</taxon>
        <taxon>Mycosphaerellales</taxon>
        <taxon>Teratosphaeriaceae</taxon>
        <taxon>Acrodontium</taxon>
    </lineage>
</organism>